<comment type="similarity">
    <text evidence="1 4">Belongs to the glycosyl hydrolase 28 family.</text>
</comment>
<dbReference type="InterPro" id="IPR012334">
    <property type="entry name" value="Pectin_lyas_fold"/>
</dbReference>
<evidence type="ECO:0000256" key="1">
    <source>
        <dbReference type="ARBA" id="ARBA00008834"/>
    </source>
</evidence>
<gene>
    <name evidence="5" type="ORF">SAMN05421819_4407</name>
</gene>
<keyword evidence="2 4" id="KW-0378">Hydrolase</keyword>
<evidence type="ECO:0000256" key="2">
    <source>
        <dbReference type="ARBA" id="ARBA00022801"/>
    </source>
</evidence>
<dbReference type="InterPro" id="IPR006626">
    <property type="entry name" value="PbH1"/>
</dbReference>
<accession>A0A1H6CAT2</accession>
<dbReference type="Pfam" id="PF00295">
    <property type="entry name" value="Glyco_hydro_28"/>
    <property type="match status" value="1"/>
</dbReference>
<evidence type="ECO:0000313" key="6">
    <source>
        <dbReference type="Proteomes" id="UP000236728"/>
    </source>
</evidence>
<dbReference type="AlphaFoldDB" id="A0A1H6CAT2"/>
<proteinExistence type="inferred from homology"/>
<protein>
    <submittedName>
        <fullName evidence="5">Polygalacturonase</fullName>
    </submittedName>
</protein>
<dbReference type="SMART" id="SM00710">
    <property type="entry name" value="PbH1"/>
    <property type="match status" value="7"/>
</dbReference>
<sequence>MIDRRSVLRSLTAAGAAAVSLPFAGQETAHGQRPTFFDPRAFGARGDGKALDSPAINKAIDACTAAGGGIVYLPPGVYRSGTVELKSNVTLYVEAGATILGSTEMSDYTGMKGPSLKGDANQFHLIFARDAENVTLAGPGRIDGQGPSFWLPSGRKPLPEDDQWAEVTAHAYKKNPNGRPSPMLEFVSCRWLRIEGLRIENASGWTMRPINCDNVVLHGLNIKNPNYGSNTDGMDICGCQNVFISDCAIDTGDDAICFKSENPYGTAPRLTSNVTVTNCTLTTCCNGFKIGTATEGGFENIVFSNSVIYNSPGPYKDRVIAGIALETVDGGWIDGVTITNIRMQRTRTPIFLRLGNRANKHHYPQNGVRNVTISNIEASEALLAGSIVGIPGHFVENVTISNVRIENVLEPKPEWVDLKVPEKEDKYPEARMFGMLPASGMYLRHARNIQLRDIEFRNPEAEMRPTFVLDDVHEVGISNLRTTPIRGAEPVISLHASSAVWVRDTQAPANCASFLRASGEGTSDVLLSGCDLRKAKQALDPGSDKAVVTLQNNIP</sequence>
<dbReference type="InterPro" id="IPR011050">
    <property type="entry name" value="Pectin_lyase_fold/virulence"/>
</dbReference>
<evidence type="ECO:0000256" key="3">
    <source>
        <dbReference type="ARBA" id="ARBA00023295"/>
    </source>
</evidence>
<dbReference type="Proteomes" id="UP000236728">
    <property type="component" value="Unassembled WGS sequence"/>
</dbReference>
<keyword evidence="6" id="KW-1185">Reference proteome</keyword>
<dbReference type="SUPFAM" id="SSF51126">
    <property type="entry name" value="Pectin lyase-like"/>
    <property type="match status" value="1"/>
</dbReference>
<dbReference type="InterPro" id="IPR051801">
    <property type="entry name" value="GH28_Enzymes"/>
</dbReference>
<dbReference type="GO" id="GO:0005975">
    <property type="term" value="P:carbohydrate metabolic process"/>
    <property type="evidence" value="ECO:0007669"/>
    <property type="project" value="InterPro"/>
</dbReference>
<organism evidence="5 6">
    <name type="scientific">Bryocella elongata</name>
    <dbReference type="NCBI Taxonomy" id="863522"/>
    <lineage>
        <taxon>Bacteria</taxon>
        <taxon>Pseudomonadati</taxon>
        <taxon>Acidobacteriota</taxon>
        <taxon>Terriglobia</taxon>
        <taxon>Terriglobales</taxon>
        <taxon>Acidobacteriaceae</taxon>
        <taxon>Bryocella</taxon>
    </lineage>
</organism>
<dbReference type="InterPro" id="IPR006311">
    <property type="entry name" value="TAT_signal"/>
</dbReference>
<dbReference type="PANTHER" id="PTHR31339:SF9">
    <property type="entry name" value="PLASMIN AND FIBRONECTIN-BINDING PROTEIN A"/>
    <property type="match status" value="1"/>
</dbReference>
<dbReference type="PROSITE" id="PS51318">
    <property type="entry name" value="TAT"/>
    <property type="match status" value="1"/>
</dbReference>
<keyword evidence="3 4" id="KW-0326">Glycosidase</keyword>
<dbReference type="InterPro" id="IPR000743">
    <property type="entry name" value="Glyco_hydro_28"/>
</dbReference>
<name>A0A1H6CAT2_9BACT</name>
<evidence type="ECO:0000313" key="5">
    <source>
        <dbReference type="EMBL" id="SEG70081.1"/>
    </source>
</evidence>
<reference evidence="5 6" key="1">
    <citation type="submission" date="2016-10" db="EMBL/GenBank/DDBJ databases">
        <authorList>
            <person name="de Groot N.N."/>
        </authorList>
    </citation>
    <scope>NUCLEOTIDE SEQUENCE [LARGE SCALE GENOMIC DNA]</scope>
    <source>
        <strain evidence="5 6">DSM 22489</strain>
    </source>
</reference>
<dbReference type="Gene3D" id="2.160.20.10">
    <property type="entry name" value="Single-stranded right-handed beta-helix, Pectin lyase-like"/>
    <property type="match status" value="1"/>
</dbReference>
<evidence type="ECO:0000256" key="4">
    <source>
        <dbReference type="RuleBase" id="RU361169"/>
    </source>
</evidence>
<dbReference type="RefSeq" id="WP_160115281.1">
    <property type="nucleotide sequence ID" value="NZ_FNVA01000009.1"/>
</dbReference>
<dbReference type="GO" id="GO:0004650">
    <property type="term" value="F:polygalacturonase activity"/>
    <property type="evidence" value="ECO:0007669"/>
    <property type="project" value="InterPro"/>
</dbReference>
<dbReference type="PANTHER" id="PTHR31339">
    <property type="entry name" value="PECTIN LYASE-RELATED"/>
    <property type="match status" value="1"/>
</dbReference>
<dbReference type="EMBL" id="FNVA01000009">
    <property type="protein sequence ID" value="SEG70081.1"/>
    <property type="molecule type" value="Genomic_DNA"/>
</dbReference>
<dbReference type="OrthoDB" id="9795222at2"/>